<dbReference type="InterPro" id="IPR015813">
    <property type="entry name" value="Pyrv/PenolPyrv_kinase-like_dom"/>
</dbReference>
<reference evidence="9" key="1">
    <citation type="submission" date="2016-10" db="EMBL/GenBank/DDBJ databases">
        <authorList>
            <person name="Varghese N."/>
            <person name="Submissions S."/>
        </authorList>
    </citation>
    <scope>NUCLEOTIDE SEQUENCE [LARGE SCALE GENOMIC DNA]</scope>
    <source>
        <strain evidence="9">CGMCC 1.11022</strain>
    </source>
</reference>
<evidence type="ECO:0000256" key="5">
    <source>
        <dbReference type="PIRSR" id="PIRSR015582-1"/>
    </source>
</evidence>
<name>A0A1G8P781_9HYPH</name>
<dbReference type="GO" id="GO:0006107">
    <property type="term" value="P:oxaloacetate metabolic process"/>
    <property type="evidence" value="ECO:0007669"/>
    <property type="project" value="TreeGrafter"/>
</dbReference>
<gene>
    <name evidence="8" type="ORF">SAMN05428953_103189</name>
</gene>
<feature type="binding site" evidence="5">
    <location>
        <position position="70"/>
    </location>
    <ligand>
        <name>substrate</name>
    </ligand>
</feature>
<evidence type="ECO:0000256" key="2">
    <source>
        <dbReference type="ARBA" id="ARBA00005568"/>
    </source>
</evidence>
<dbReference type="RefSeq" id="WP_167366375.1">
    <property type="nucleotide sequence ID" value="NZ_FNEE01000003.1"/>
</dbReference>
<dbReference type="GO" id="GO:0016829">
    <property type="term" value="F:lyase activity"/>
    <property type="evidence" value="ECO:0007669"/>
    <property type="project" value="UniProtKB-KW"/>
</dbReference>
<keyword evidence="9" id="KW-1185">Reference proteome</keyword>
<feature type="binding site" evidence="5">
    <location>
        <position position="128"/>
    </location>
    <ligand>
        <name>substrate</name>
    </ligand>
</feature>
<evidence type="ECO:0000259" key="7">
    <source>
        <dbReference type="Pfam" id="PF03328"/>
    </source>
</evidence>
<evidence type="ECO:0000256" key="6">
    <source>
        <dbReference type="PIRSR" id="PIRSR015582-2"/>
    </source>
</evidence>
<dbReference type="PANTHER" id="PTHR32308:SF10">
    <property type="entry name" value="CITRATE LYASE SUBUNIT BETA"/>
    <property type="match status" value="1"/>
</dbReference>
<organism evidence="8 9">
    <name type="scientific">Mesorhizobium muleiense</name>
    <dbReference type="NCBI Taxonomy" id="1004279"/>
    <lineage>
        <taxon>Bacteria</taxon>
        <taxon>Pseudomonadati</taxon>
        <taxon>Pseudomonadota</taxon>
        <taxon>Alphaproteobacteria</taxon>
        <taxon>Hyphomicrobiales</taxon>
        <taxon>Phyllobacteriaceae</taxon>
        <taxon>Mesorhizobium</taxon>
    </lineage>
</organism>
<dbReference type="SUPFAM" id="SSF51621">
    <property type="entry name" value="Phosphoenolpyruvate/pyruvate domain"/>
    <property type="match status" value="1"/>
</dbReference>
<feature type="binding site" evidence="6">
    <location>
        <position position="128"/>
    </location>
    <ligand>
        <name>Mg(2+)</name>
        <dbReference type="ChEBI" id="CHEBI:18420"/>
    </ligand>
</feature>
<dbReference type="PIRSF" id="PIRSF015582">
    <property type="entry name" value="Cit_lyase_B"/>
    <property type="match status" value="1"/>
</dbReference>
<dbReference type="Gene3D" id="3.20.20.60">
    <property type="entry name" value="Phosphoenolpyruvate-binding domains"/>
    <property type="match status" value="1"/>
</dbReference>
<dbReference type="InterPro" id="IPR040442">
    <property type="entry name" value="Pyrv_kinase-like_dom_sf"/>
</dbReference>
<dbReference type="PANTHER" id="PTHR32308">
    <property type="entry name" value="LYASE BETA SUBUNIT, PUTATIVE (AFU_ORTHOLOGUE AFUA_4G13030)-RELATED"/>
    <property type="match status" value="1"/>
</dbReference>
<feature type="domain" description="HpcH/HpaI aldolase/citrate lyase" evidence="7">
    <location>
        <begin position="9"/>
        <end position="227"/>
    </location>
</feature>
<protein>
    <submittedName>
        <fullName evidence="8">Citrate lyase subunit beta / citryl-CoA lyase</fullName>
    </submittedName>
</protein>
<dbReference type="AlphaFoldDB" id="A0A1G8P781"/>
<dbReference type="InterPro" id="IPR011206">
    <property type="entry name" value="Citrate_lyase_beta/mcl1/mcl2"/>
</dbReference>
<evidence type="ECO:0000256" key="3">
    <source>
        <dbReference type="ARBA" id="ARBA00022723"/>
    </source>
</evidence>
<evidence type="ECO:0000313" key="9">
    <source>
        <dbReference type="Proteomes" id="UP000198894"/>
    </source>
</evidence>
<evidence type="ECO:0000256" key="4">
    <source>
        <dbReference type="ARBA" id="ARBA00022842"/>
    </source>
</evidence>
<keyword evidence="3 6" id="KW-0479">Metal-binding</keyword>
<keyword evidence="4 6" id="KW-0460">Magnesium</keyword>
<sequence length="294" mass="31559">MTETCRPRRSVLYVPASNDKALAKISSLACDAVIIDLEDAVAPADKVFAREKLADIFAHRANLRCEMVVRINPLSSEWGARDLLAAARCEPDAILLPKVDTPRDVLEAGDVLDDNFSPDAVKLWAMIETPKALLNIGPIAELGRDPASRLVCFVAGTNDLVKDTGILATPDRRYLTPWLMQMVLAARAGGLDLLDGVFNDFRDLDAFARECAEAAAMGFDGKSLIHPAQIDAANRAFAPSAEAVAEARAVKEAFELAENAGRQVIALNGKMLERLHLAQAEKLLAKAAASTSGA</sequence>
<comment type="cofactor">
    <cofactor evidence="1">
        <name>Mg(2+)</name>
        <dbReference type="ChEBI" id="CHEBI:18420"/>
    </cofactor>
</comment>
<comment type="similarity">
    <text evidence="2">Belongs to the HpcH/HpaI aldolase family.</text>
</comment>
<proteinExistence type="inferred from homology"/>
<evidence type="ECO:0000256" key="1">
    <source>
        <dbReference type="ARBA" id="ARBA00001946"/>
    </source>
</evidence>
<dbReference type="Proteomes" id="UP000198894">
    <property type="component" value="Unassembled WGS sequence"/>
</dbReference>
<evidence type="ECO:0000313" key="8">
    <source>
        <dbReference type="EMBL" id="SDI88364.1"/>
    </source>
</evidence>
<keyword evidence="8" id="KW-0456">Lyase</keyword>
<dbReference type="Pfam" id="PF03328">
    <property type="entry name" value="HpcH_HpaI"/>
    <property type="match status" value="1"/>
</dbReference>
<accession>A0A1G8P781</accession>
<dbReference type="EMBL" id="FNEE01000003">
    <property type="protein sequence ID" value="SDI88364.1"/>
    <property type="molecule type" value="Genomic_DNA"/>
</dbReference>
<dbReference type="InterPro" id="IPR005000">
    <property type="entry name" value="Aldolase/citrate-lyase_domain"/>
</dbReference>
<feature type="binding site" evidence="6">
    <location>
        <position position="159"/>
    </location>
    <ligand>
        <name>Mg(2+)</name>
        <dbReference type="ChEBI" id="CHEBI:18420"/>
    </ligand>
</feature>
<dbReference type="GO" id="GO:0000287">
    <property type="term" value="F:magnesium ion binding"/>
    <property type="evidence" value="ECO:0007669"/>
    <property type="project" value="TreeGrafter"/>
</dbReference>